<evidence type="ECO:0000256" key="1">
    <source>
        <dbReference type="ARBA" id="ARBA00022741"/>
    </source>
</evidence>
<organism evidence="4 5">
    <name type="scientific">Desulfatitalea alkaliphila</name>
    <dbReference type="NCBI Taxonomy" id="2929485"/>
    <lineage>
        <taxon>Bacteria</taxon>
        <taxon>Pseudomonadati</taxon>
        <taxon>Thermodesulfobacteriota</taxon>
        <taxon>Desulfobacteria</taxon>
        <taxon>Desulfobacterales</taxon>
        <taxon>Desulfosarcinaceae</taxon>
        <taxon>Desulfatitalea</taxon>
    </lineage>
</organism>
<dbReference type="RefSeq" id="WP_246910911.1">
    <property type="nucleotide sequence ID" value="NZ_JALJRB010000017.1"/>
</dbReference>
<dbReference type="InterPro" id="IPR017871">
    <property type="entry name" value="ABC_transporter-like_CS"/>
</dbReference>
<proteinExistence type="predicted"/>
<evidence type="ECO:0000313" key="4">
    <source>
        <dbReference type="EMBL" id="MCJ8501773.1"/>
    </source>
</evidence>
<evidence type="ECO:0000313" key="5">
    <source>
        <dbReference type="Proteomes" id="UP001165427"/>
    </source>
</evidence>
<evidence type="ECO:0000256" key="2">
    <source>
        <dbReference type="ARBA" id="ARBA00022840"/>
    </source>
</evidence>
<evidence type="ECO:0000259" key="3">
    <source>
        <dbReference type="PROSITE" id="PS50893"/>
    </source>
</evidence>
<sequence length="216" mass="23747">MGTVFKLVDFGCRGVEGLNMELAAGRCLGLTGPSGSGKSLLLRALADLDPYEGRMFLDGVEAVRMPAPQWRRKVALLPAESAWWHDTVAPHFDALPASWLEGLGFDARAMEWQISHLSSGERQRLGLLRMLAQRPAVMLLDEPTANLDPKNTARVESLLEGLRRETDPVMIWVSHDLDQLRRCCDDIMVLAHGRLTALDEAAAGDGGDRAPEVPRL</sequence>
<dbReference type="AlphaFoldDB" id="A0AA41RAV6"/>
<dbReference type="InterPro" id="IPR003439">
    <property type="entry name" value="ABC_transporter-like_ATP-bd"/>
</dbReference>
<dbReference type="SUPFAM" id="SSF52540">
    <property type="entry name" value="P-loop containing nucleoside triphosphate hydrolases"/>
    <property type="match status" value="1"/>
</dbReference>
<comment type="caution">
    <text evidence="4">The sequence shown here is derived from an EMBL/GenBank/DDBJ whole genome shotgun (WGS) entry which is preliminary data.</text>
</comment>
<accession>A0AA41RAV6</accession>
<dbReference type="GO" id="GO:0005524">
    <property type="term" value="F:ATP binding"/>
    <property type="evidence" value="ECO:0007669"/>
    <property type="project" value="UniProtKB-KW"/>
</dbReference>
<dbReference type="Gene3D" id="3.40.50.300">
    <property type="entry name" value="P-loop containing nucleotide triphosphate hydrolases"/>
    <property type="match status" value="1"/>
</dbReference>
<dbReference type="PROSITE" id="PS00211">
    <property type="entry name" value="ABC_TRANSPORTER_1"/>
    <property type="match status" value="1"/>
</dbReference>
<dbReference type="PANTHER" id="PTHR43119:SF1">
    <property type="entry name" value="ABC TRANSPORTER DOMAIN-CONTAINING PROTEIN"/>
    <property type="match status" value="1"/>
</dbReference>
<dbReference type="InterPro" id="IPR027417">
    <property type="entry name" value="P-loop_NTPase"/>
</dbReference>
<dbReference type="GO" id="GO:0016887">
    <property type="term" value="F:ATP hydrolysis activity"/>
    <property type="evidence" value="ECO:0007669"/>
    <property type="project" value="InterPro"/>
</dbReference>
<dbReference type="Pfam" id="PF00005">
    <property type="entry name" value="ABC_tran"/>
    <property type="match status" value="1"/>
</dbReference>
<reference evidence="4" key="1">
    <citation type="submission" date="2022-04" db="EMBL/GenBank/DDBJ databases">
        <title>Desulfatitalea alkaliphila sp. nov., a novel anaerobic sulfate-reducing bacterium isolated from terrestrial mud volcano, Taman Peninsula, Russia.</title>
        <authorList>
            <person name="Khomyakova M.A."/>
            <person name="Merkel A.Y."/>
            <person name="Slobodkin A.I."/>
        </authorList>
    </citation>
    <scope>NUCLEOTIDE SEQUENCE</scope>
    <source>
        <strain evidence="4">M08but</strain>
    </source>
</reference>
<gene>
    <name evidence="4" type="ORF">MRX98_14410</name>
</gene>
<dbReference type="PROSITE" id="PS50893">
    <property type="entry name" value="ABC_TRANSPORTER_2"/>
    <property type="match status" value="1"/>
</dbReference>
<protein>
    <submittedName>
        <fullName evidence="4">ATP-binding cassette domain-containing protein</fullName>
    </submittedName>
</protein>
<keyword evidence="5" id="KW-1185">Reference proteome</keyword>
<keyword evidence="2 4" id="KW-0067">ATP-binding</keyword>
<dbReference type="Proteomes" id="UP001165427">
    <property type="component" value="Unassembled WGS sequence"/>
</dbReference>
<feature type="domain" description="ABC transporter" evidence="3">
    <location>
        <begin position="5"/>
        <end position="214"/>
    </location>
</feature>
<keyword evidence="1" id="KW-0547">Nucleotide-binding</keyword>
<dbReference type="SMART" id="SM00382">
    <property type="entry name" value="AAA"/>
    <property type="match status" value="1"/>
</dbReference>
<dbReference type="PANTHER" id="PTHR43119">
    <property type="entry name" value="ABC TRANSPORT PROTEIN ATP-BINDING COMPONENT-RELATED"/>
    <property type="match status" value="1"/>
</dbReference>
<name>A0AA41RAV6_9BACT</name>
<dbReference type="EMBL" id="JALJRB010000017">
    <property type="protein sequence ID" value="MCJ8501773.1"/>
    <property type="molecule type" value="Genomic_DNA"/>
</dbReference>
<dbReference type="InterPro" id="IPR003593">
    <property type="entry name" value="AAA+_ATPase"/>
</dbReference>